<keyword evidence="2" id="KW-0472">Membrane</keyword>
<dbReference type="Proteomes" id="UP000075260">
    <property type="component" value="Unassembled WGS sequence"/>
</dbReference>
<feature type="compositionally biased region" description="Acidic residues" evidence="1">
    <location>
        <begin position="173"/>
        <end position="189"/>
    </location>
</feature>
<gene>
    <name evidence="3" type="ORF">BE15_07095</name>
</gene>
<feature type="compositionally biased region" description="Basic and acidic residues" evidence="1">
    <location>
        <begin position="210"/>
        <end position="238"/>
    </location>
</feature>
<dbReference type="RefSeq" id="WP_061613155.1">
    <property type="nucleotide sequence ID" value="NZ_JEMA01001210.1"/>
</dbReference>
<organism evidence="3 4">
    <name type="scientific">Sorangium cellulosum</name>
    <name type="common">Polyangium cellulosum</name>
    <dbReference type="NCBI Taxonomy" id="56"/>
    <lineage>
        <taxon>Bacteria</taxon>
        <taxon>Pseudomonadati</taxon>
        <taxon>Myxococcota</taxon>
        <taxon>Polyangia</taxon>
        <taxon>Polyangiales</taxon>
        <taxon>Polyangiaceae</taxon>
        <taxon>Sorangium</taxon>
    </lineage>
</organism>
<feature type="transmembrane region" description="Helical" evidence="2">
    <location>
        <begin position="34"/>
        <end position="54"/>
    </location>
</feature>
<dbReference type="EMBL" id="JEMA01001210">
    <property type="protein sequence ID" value="KYF61225.1"/>
    <property type="molecule type" value="Genomic_DNA"/>
</dbReference>
<keyword evidence="2" id="KW-1133">Transmembrane helix</keyword>
<accession>A0A150PZL8</accession>
<feature type="region of interest" description="Disordered" evidence="1">
    <location>
        <begin position="171"/>
        <end position="238"/>
    </location>
</feature>
<comment type="caution">
    <text evidence="3">The sequence shown here is derived from an EMBL/GenBank/DDBJ whole genome shotgun (WGS) entry which is preliminary data.</text>
</comment>
<evidence type="ECO:0000313" key="4">
    <source>
        <dbReference type="Proteomes" id="UP000075260"/>
    </source>
</evidence>
<dbReference type="AlphaFoldDB" id="A0A150PZL8"/>
<sequence length="293" mass="30950">MSAENLAKSAAPAAVHETVSRGSDSPLERQIVHYARFGVPLAALVGAGVAGLVAGPPAAILVLAGGALVAVIAIFWASLRVLLGETPLSGADAYAIGAPRTEEEQKQAVLRALKDLEFERSVGKISEEDYAELVAKYRAEAKRLLRLLDADAQPRREHVAALVARHLRRAGLQDDDGAPEAPEQDEDAAASETDAAAEPRPAKRKRVKATRPEQQERDQETALDAERDDAVATDDRGATRTTACAACGTLNDEDAVFCKKCGTRCALDAPLSEQAATDEAAVGGNENESRRAP</sequence>
<evidence type="ECO:0000313" key="3">
    <source>
        <dbReference type="EMBL" id="KYF61225.1"/>
    </source>
</evidence>
<evidence type="ECO:0000256" key="2">
    <source>
        <dbReference type="SAM" id="Phobius"/>
    </source>
</evidence>
<feature type="compositionally biased region" description="Low complexity" evidence="1">
    <location>
        <begin position="190"/>
        <end position="199"/>
    </location>
</feature>
<keyword evidence="2" id="KW-0812">Transmembrane</keyword>
<feature type="transmembrane region" description="Helical" evidence="2">
    <location>
        <begin position="60"/>
        <end position="79"/>
    </location>
</feature>
<dbReference type="OrthoDB" id="5514957at2"/>
<reference evidence="3 4" key="1">
    <citation type="submission" date="2014-02" db="EMBL/GenBank/DDBJ databases">
        <title>The small core and large imbalanced accessory genome model reveals a collaborative survival strategy of Sorangium cellulosum strains in nature.</title>
        <authorList>
            <person name="Han K."/>
            <person name="Peng R."/>
            <person name="Blom J."/>
            <person name="Li Y.-Z."/>
        </authorList>
    </citation>
    <scope>NUCLEOTIDE SEQUENCE [LARGE SCALE GENOMIC DNA]</scope>
    <source>
        <strain evidence="3 4">So0008-312</strain>
    </source>
</reference>
<evidence type="ECO:0000256" key="1">
    <source>
        <dbReference type="SAM" id="MobiDB-lite"/>
    </source>
</evidence>
<feature type="region of interest" description="Disordered" evidence="1">
    <location>
        <begin position="269"/>
        <end position="293"/>
    </location>
</feature>
<protein>
    <recommendedName>
        <fullName evidence="5">Zinc-ribbon domain-containing protein</fullName>
    </recommendedName>
</protein>
<evidence type="ECO:0008006" key="5">
    <source>
        <dbReference type="Google" id="ProtNLM"/>
    </source>
</evidence>
<proteinExistence type="predicted"/>
<name>A0A150PZL8_SORCE</name>